<dbReference type="SUPFAM" id="SSF57701">
    <property type="entry name" value="Zn2/Cys6 DNA-binding domain"/>
    <property type="match status" value="1"/>
</dbReference>
<dbReference type="OrthoDB" id="40579at2759"/>
<dbReference type="PROSITE" id="PS50048">
    <property type="entry name" value="ZN2_CY6_FUNGAL_2"/>
    <property type="match status" value="1"/>
</dbReference>
<dbReference type="PANTHER" id="PTHR47660:SF2">
    <property type="entry name" value="TRANSCRIPTION FACTOR WITH C2H2 AND ZN(2)-CYS(6) DNA BINDING DOMAIN (EUROFUNG)"/>
    <property type="match status" value="1"/>
</dbReference>
<feature type="region of interest" description="Disordered" evidence="6">
    <location>
        <begin position="330"/>
        <end position="372"/>
    </location>
</feature>
<evidence type="ECO:0000313" key="9">
    <source>
        <dbReference type="Proteomes" id="UP000696280"/>
    </source>
</evidence>
<evidence type="ECO:0000259" key="7">
    <source>
        <dbReference type="PROSITE" id="PS50048"/>
    </source>
</evidence>
<feature type="compositionally biased region" description="Low complexity" evidence="6">
    <location>
        <begin position="360"/>
        <end position="371"/>
    </location>
</feature>
<accession>A0A9N9PUP6</accession>
<dbReference type="InterPro" id="IPR001138">
    <property type="entry name" value="Zn2Cys6_DnaBD"/>
</dbReference>
<evidence type="ECO:0000256" key="4">
    <source>
        <dbReference type="ARBA" id="ARBA00023163"/>
    </source>
</evidence>
<dbReference type="InterPro" id="IPR007219">
    <property type="entry name" value="XnlR_reg_dom"/>
</dbReference>
<evidence type="ECO:0000256" key="5">
    <source>
        <dbReference type="ARBA" id="ARBA00023242"/>
    </source>
</evidence>
<dbReference type="GO" id="GO:0003677">
    <property type="term" value="F:DNA binding"/>
    <property type="evidence" value="ECO:0007669"/>
    <property type="project" value="InterPro"/>
</dbReference>
<keyword evidence="5" id="KW-0539">Nucleus</keyword>
<keyword evidence="9" id="KW-1185">Reference proteome</keyword>
<dbReference type="Pfam" id="PF04082">
    <property type="entry name" value="Fungal_trans"/>
    <property type="match status" value="1"/>
</dbReference>
<dbReference type="CDD" id="cd00067">
    <property type="entry name" value="GAL4"/>
    <property type="match status" value="1"/>
</dbReference>
<dbReference type="AlphaFoldDB" id="A0A9N9PUP6"/>
<dbReference type="CDD" id="cd12148">
    <property type="entry name" value="fungal_TF_MHR"/>
    <property type="match status" value="1"/>
</dbReference>
<evidence type="ECO:0000256" key="1">
    <source>
        <dbReference type="ARBA" id="ARBA00022723"/>
    </source>
</evidence>
<feature type="domain" description="Zn(2)-C6 fungal-type" evidence="7">
    <location>
        <begin position="155"/>
        <end position="182"/>
    </location>
</feature>
<gene>
    <name evidence="8" type="ORF">HYFRA_00008701</name>
</gene>
<feature type="compositionally biased region" description="Polar residues" evidence="6">
    <location>
        <begin position="331"/>
        <end position="358"/>
    </location>
</feature>
<dbReference type="GO" id="GO:0006351">
    <property type="term" value="P:DNA-templated transcription"/>
    <property type="evidence" value="ECO:0007669"/>
    <property type="project" value="InterPro"/>
</dbReference>
<keyword evidence="4" id="KW-0804">Transcription</keyword>
<dbReference type="PROSITE" id="PS00463">
    <property type="entry name" value="ZN2_CY6_FUNGAL_1"/>
    <property type="match status" value="1"/>
</dbReference>
<keyword evidence="1" id="KW-0479">Metal-binding</keyword>
<dbReference type="EMBL" id="CAJVRL010000067">
    <property type="protein sequence ID" value="CAG8955853.1"/>
    <property type="molecule type" value="Genomic_DNA"/>
</dbReference>
<dbReference type="Proteomes" id="UP000696280">
    <property type="component" value="Unassembled WGS sequence"/>
</dbReference>
<proteinExistence type="predicted"/>
<keyword evidence="3" id="KW-0805">Transcription regulation</keyword>
<organism evidence="8 9">
    <name type="scientific">Hymenoscyphus fraxineus</name>
    <dbReference type="NCBI Taxonomy" id="746836"/>
    <lineage>
        <taxon>Eukaryota</taxon>
        <taxon>Fungi</taxon>
        <taxon>Dikarya</taxon>
        <taxon>Ascomycota</taxon>
        <taxon>Pezizomycotina</taxon>
        <taxon>Leotiomycetes</taxon>
        <taxon>Helotiales</taxon>
        <taxon>Helotiaceae</taxon>
        <taxon>Hymenoscyphus</taxon>
    </lineage>
</organism>
<protein>
    <recommendedName>
        <fullName evidence="7">Zn(2)-C6 fungal-type domain-containing protein</fullName>
    </recommendedName>
</protein>
<comment type="caution">
    <text evidence="8">The sequence shown here is derived from an EMBL/GenBank/DDBJ whole genome shotgun (WGS) entry which is preliminary data.</text>
</comment>
<dbReference type="InterPro" id="IPR036864">
    <property type="entry name" value="Zn2-C6_fun-type_DNA-bd_sf"/>
</dbReference>
<evidence type="ECO:0000256" key="6">
    <source>
        <dbReference type="SAM" id="MobiDB-lite"/>
    </source>
</evidence>
<evidence type="ECO:0000313" key="8">
    <source>
        <dbReference type="EMBL" id="CAG8955853.1"/>
    </source>
</evidence>
<dbReference type="Gene3D" id="4.10.240.10">
    <property type="entry name" value="Zn(2)-C6 fungal-type DNA-binding domain"/>
    <property type="match status" value="1"/>
</dbReference>
<dbReference type="PANTHER" id="PTHR47660">
    <property type="entry name" value="TRANSCRIPTION FACTOR WITH C2H2 AND ZN(2)-CYS(6) DNA BINDING DOMAIN (EUROFUNG)-RELATED-RELATED"/>
    <property type="match status" value="1"/>
</dbReference>
<name>A0A9N9PUP6_9HELO</name>
<sequence length="1014" mass="113509">MFYPPLRLPHLPLLLLHDTASLSSCLRLLLLIFCFRITEHFVRSNYSSYFFSNNIAEYGWCFLYLLREKLHEERASRKTYPKPYQREATSLRCLSIVVRTKVGIRVPSVAHATRSLLTHGRDLLQRHQASYHEIQDNMQAIPGRTQHVPRRTPIACLNCANAKAGCDKNVPCTRCYEKNLPCEARYARRISKVAVRAAAAAPLAVSPMNHRLPVQMGQMGQMDMDMNGARSPYSEANNNSPKTSILQPPQIHTSVSNDGLLYPDAGIFCGEGLEGTNNSPSMHMDFSDSFDAPNIDFQEFLSWSGEYPMVLDNFRSPAFSPHLGNFEMPTSDLSEATSSSYGQSNASSRRSVSTPHTRQSSHASPMPSAASKNIDPRIKAALLSEFEAVIAAEDAWPLARCNRPIFSDTCPRTAIVHLETLEQNSHNNAVWDSLLENPEMALTHQPSISIVPLNPSTRDKILAITQSFLHKALNTHRGGSNAWPKAASQVSPGGGFSFLVLPPAETLEYFLQNYVRTLTSYYSLINGGTVDPNELMLNNQASTLLVLLMIAEGATAIASPEARQLTAGLTETCRISLFDLIEKDVELSADPIVLRCALLFTMLAAWGGDKWHMDMAMGQRGMYLAMLKHAGMMEPQPAFTPVFDNCSSKDLQWRTWVKRETKIRLVYNWVMVDQELSLFHDTACVLSTTELQTPLPSDEDLWLAKDADEWLAAFYNSRDRPDRGFSPATGTVLAPSIGDLFQDLLHDNIRSHGQLTPLQLKLLLHPLHSLVSHLRHILTCFSDGPGPHRGGRTVTKASTMSRLEEVQSLLQKWYGLCIFHASDDSASLIVQENLVLYHLINLNTVTSFPDIERVARKEYSSETLANTAFYKRCIYRREEALFHCGQVFRLVNSMPKHNRPHWWSAAIYRATMIVWIYSLSQSSVAGVTTHNTNNECVFAIDSVTPEHPSVTSYLWDGEGVPVLGRNDGSYTHLDQPGQVLNHCSELLAEGIEGRMSEGIRRKLKTLQLNWGFEC</sequence>
<evidence type="ECO:0000256" key="2">
    <source>
        <dbReference type="ARBA" id="ARBA00022833"/>
    </source>
</evidence>
<keyword evidence="2" id="KW-0862">Zinc</keyword>
<evidence type="ECO:0000256" key="3">
    <source>
        <dbReference type="ARBA" id="ARBA00023015"/>
    </source>
</evidence>
<reference evidence="8" key="1">
    <citation type="submission" date="2021-07" db="EMBL/GenBank/DDBJ databases">
        <authorList>
            <person name="Durling M."/>
        </authorList>
    </citation>
    <scope>NUCLEOTIDE SEQUENCE</scope>
</reference>
<dbReference type="GO" id="GO:0008270">
    <property type="term" value="F:zinc ion binding"/>
    <property type="evidence" value="ECO:0007669"/>
    <property type="project" value="InterPro"/>
</dbReference>
<dbReference type="GO" id="GO:0000981">
    <property type="term" value="F:DNA-binding transcription factor activity, RNA polymerase II-specific"/>
    <property type="evidence" value="ECO:0007669"/>
    <property type="project" value="InterPro"/>
</dbReference>